<keyword evidence="2" id="KW-1185">Reference proteome</keyword>
<dbReference type="OrthoDB" id="5517693at2"/>
<organism evidence="1 2">
    <name type="scientific">Williamsia limnetica</name>
    <dbReference type="NCBI Taxonomy" id="882452"/>
    <lineage>
        <taxon>Bacteria</taxon>
        <taxon>Bacillati</taxon>
        <taxon>Actinomycetota</taxon>
        <taxon>Actinomycetes</taxon>
        <taxon>Mycobacteriales</taxon>
        <taxon>Nocardiaceae</taxon>
        <taxon>Williamsia</taxon>
    </lineage>
</organism>
<accession>A0A318RF43</accession>
<reference evidence="1 2" key="1">
    <citation type="submission" date="2018-06" db="EMBL/GenBank/DDBJ databases">
        <title>Genomic Encyclopedia of Type Strains, Phase IV (KMG-IV): sequencing the most valuable type-strain genomes for metagenomic binning, comparative biology and taxonomic classification.</title>
        <authorList>
            <person name="Goeker M."/>
        </authorList>
    </citation>
    <scope>NUCLEOTIDE SEQUENCE [LARGE SCALE GENOMIC DNA]</scope>
    <source>
        <strain evidence="1 2">DSM 45521</strain>
    </source>
</reference>
<evidence type="ECO:0000313" key="1">
    <source>
        <dbReference type="EMBL" id="PYE11715.1"/>
    </source>
</evidence>
<dbReference type="EMBL" id="QJSP01000033">
    <property type="protein sequence ID" value="PYE11715.1"/>
    <property type="molecule type" value="Genomic_DNA"/>
</dbReference>
<dbReference type="AlphaFoldDB" id="A0A318RF43"/>
<gene>
    <name evidence="1" type="ORF">DFR67_13315</name>
</gene>
<dbReference type="RefSeq" id="WP_110473027.1">
    <property type="nucleotide sequence ID" value="NZ_QJSP01000033.1"/>
</dbReference>
<evidence type="ECO:0000313" key="2">
    <source>
        <dbReference type="Proteomes" id="UP000247591"/>
    </source>
</evidence>
<dbReference type="Proteomes" id="UP000247591">
    <property type="component" value="Unassembled WGS sequence"/>
</dbReference>
<sequence>MDLTPDPEDGFIRRKEFVRNGGDAADLRRGHRQGRLLRVTRGVYRTVDPDGDTGVPVYDEAYRQLVIAVAGRSTERVVSHSSAAVLHGLNQLAPDQTRVHFYVRAGGRRGREVHLHTGSLTKSDVTSVDGVLLTKLGITACDVARQGSFAQAVAVLDHALRLGVDRAELASIVRRSAKSSGIAVLRRALDVADRNSESVGESLSRSLFIEWSDIPIPSLQVEYRDSSGALIARVDFDWEGKVVGEFDGKVKYEKHRRPGESVSDAVIREKRREDRLREEGIMVIRWVWGDLKDPRLFRSRIRRVLRGAGVI</sequence>
<protein>
    <submittedName>
        <fullName evidence="1">Uncharacterized protein</fullName>
    </submittedName>
</protein>
<comment type="caution">
    <text evidence="1">The sequence shown here is derived from an EMBL/GenBank/DDBJ whole genome shotgun (WGS) entry which is preliminary data.</text>
</comment>
<proteinExistence type="predicted"/>
<name>A0A318RF43_WILLI</name>